<dbReference type="RefSeq" id="WP_062392161.1">
    <property type="nucleotide sequence ID" value="NZ_CP011853.1"/>
</dbReference>
<dbReference type="KEGG" id="goq:ACH46_06280"/>
<reference evidence="1 2" key="2">
    <citation type="journal article" date="2017" name="Int. J. Syst. Evol. Microbiol.">
        <title>Gordonia phthalatica sp. nov., a di-n-butyl phthalate-degrading bacterium isolated from activated sludge.</title>
        <authorList>
            <person name="Jin D."/>
            <person name="Kong X."/>
            <person name="Jia M."/>
            <person name="Yu X."/>
            <person name="Wang X."/>
            <person name="Zhuang X."/>
            <person name="Deng Y."/>
            <person name="Bai Z."/>
        </authorList>
    </citation>
    <scope>NUCLEOTIDE SEQUENCE [LARGE SCALE GENOMIC DNA]</scope>
    <source>
        <strain evidence="1 2">QH-11</strain>
    </source>
</reference>
<evidence type="ECO:0000313" key="2">
    <source>
        <dbReference type="Proteomes" id="UP000063789"/>
    </source>
</evidence>
<dbReference type="OrthoDB" id="4375089at2"/>
<keyword evidence="2" id="KW-1185">Reference proteome</keyword>
<protein>
    <submittedName>
        <fullName evidence="1">Uncharacterized protein</fullName>
    </submittedName>
</protein>
<dbReference type="AlphaFoldDB" id="A0A0N9NA33"/>
<evidence type="ECO:0000313" key="1">
    <source>
        <dbReference type="EMBL" id="ALG84185.1"/>
    </source>
</evidence>
<dbReference type="PATRIC" id="fig|1136941.3.peg.1284"/>
<dbReference type="EMBL" id="CP011853">
    <property type="protein sequence ID" value="ALG84185.1"/>
    <property type="molecule type" value="Genomic_DNA"/>
</dbReference>
<dbReference type="STRING" id="1136941.ACH46_06280"/>
<dbReference type="Proteomes" id="UP000063789">
    <property type="component" value="Chromosome"/>
</dbReference>
<reference evidence="2" key="1">
    <citation type="submission" date="2015-06" db="EMBL/GenBank/DDBJ databases">
        <title>Complete genome sequence and metabolic analysis of phthalate degradation pathway in Gordonia sp. QH-11.</title>
        <authorList>
            <person name="Jin D."/>
            <person name="Kong X."/>
            <person name="Bai Z."/>
        </authorList>
    </citation>
    <scope>NUCLEOTIDE SEQUENCE [LARGE SCALE GENOMIC DNA]</scope>
    <source>
        <strain evidence="2">QH-11</strain>
    </source>
</reference>
<accession>A0A0N9NA33</accession>
<name>A0A0N9NA33_9ACTN</name>
<sequence length="251" mass="27467">MRTFDKFDMSRAETTFVGMLMNGHICLWRDGEPSIWAIRDRQEYDELLNAYTAGDIGAVAFRDGYYRTTVDLDTTSMVGCFHIRRSLGEGGTYGVGHFVQLSEPDADIADQVTWTQAIRHTVEIAVDAASDYAAERGAYLIVSGHDVDGPAVTLGRAYREGDHLSIMFAKPAPGTERWLGTTGPDPVKLVARIDPHSRGEIGELARSALEAWGITPWDVVLTVVSPIEQATGSMVPFEKHPAWASGCSTDT</sequence>
<gene>
    <name evidence="1" type="ORF">ACH46_06280</name>
</gene>
<proteinExistence type="predicted"/>
<organism evidence="1 2">
    <name type="scientific">Gordonia phthalatica</name>
    <dbReference type="NCBI Taxonomy" id="1136941"/>
    <lineage>
        <taxon>Bacteria</taxon>
        <taxon>Bacillati</taxon>
        <taxon>Actinomycetota</taxon>
        <taxon>Actinomycetes</taxon>
        <taxon>Mycobacteriales</taxon>
        <taxon>Gordoniaceae</taxon>
        <taxon>Gordonia</taxon>
    </lineage>
</organism>